<protein>
    <submittedName>
        <fullName evidence="1">Unnamed protein product</fullName>
    </submittedName>
</protein>
<dbReference type="AlphaFoldDB" id="A0AAN4YWP1"/>
<dbReference type="EMBL" id="BSYA01000286">
    <property type="protein sequence ID" value="GMG38213.1"/>
    <property type="molecule type" value="Genomic_DNA"/>
</dbReference>
<evidence type="ECO:0000313" key="1">
    <source>
        <dbReference type="EMBL" id="GMG38213.1"/>
    </source>
</evidence>
<dbReference type="Proteomes" id="UP001165205">
    <property type="component" value="Unassembled WGS sequence"/>
</dbReference>
<proteinExistence type="predicted"/>
<gene>
    <name evidence="1" type="ORF">Aory04_001295300</name>
</gene>
<accession>A0AAN4YWP1</accession>
<evidence type="ECO:0000313" key="2">
    <source>
        <dbReference type="Proteomes" id="UP001165205"/>
    </source>
</evidence>
<sequence>MSQAKKALDTVIKTMKMLDDAIIKFWCADPINPSPVAKRLTIYVSCGGYCMTTLINDLAGPEKQMKEVVDQVRLLKPDSNQETSADGAIERGEPDKMNELVRATFYVSHSPPLCIVYNLTKTLLMG</sequence>
<name>A0AAN4YWP1_ASPOZ</name>
<organism evidence="1 2">
    <name type="scientific">Aspergillus oryzae</name>
    <name type="common">Yellow koji mold</name>
    <dbReference type="NCBI Taxonomy" id="5062"/>
    <lineage>
        <taxon>Eukaryota</taxon>
        <taxon>Fungi</taxon>
        <taxon>Dikarya</taxon>
        <taxon>Ascomycota</taxon>
        <taxon>Pezizomycotina</taxon>
        <taxon>Eurotiomycetes</taxon>
        <taxon>Eurotiomycetidae</taxon>
        <taxon>Eurotiales</taxon>
        <taxon>Aspergillaceae</taxon>
        <taxon>Aspergillus</taxon>
        <taxon>Aspergillus subgen. Circumdati</taxon>
    </lineage>
</organism>
<comment type="caution">
    <text evidence="1">The sequence shown here is derived from an EMBL/GenBank/DDBJ whole genome shotgun (WGS) entry which is preliminary data.</text>
</comment>
<reference evidence="1" key="1">
    <citation type="submission" date="2023-04" db="EMBL/GenBank/DDBJ databases">
        <title>Aspergillus oryzae NBRC 4228.</title>
        <authorList>
            <person name="Ichikawa N."/>
            <person name="Sato H."/>
            <person name="Tonouchi N."/>
        </authorList>
    </citation>
    <scope>NUCLEOTIDE SEQUENCE</scope>
    <source>
        <strain evidence="1">NBRC 4228</strain>
    </source>
</reference>